<dbReference type="GO" id="GO:0007143">
    <property type="term" value="P:female meiotic nuclear division"/>
    <property type="evidence" value="ECO:0007669"/>
    <property type="project" value="InterPro"/>
</dbReference>
<dbReference type="PANTHER" id="PTHR33385">
    <property type="entry name" value="PROTEIN XRI1"/>
    <property type="match status" value="1"/>
</dbReference>
<evidence type="ECO:0008006" key="3">
    <source>
        <dbReference type="Google" id="ProtNLM"/>
    </source>
</evidence>
<gene>
    <name evidence="1" type="ORF">KP509_39G003700</name>
</gene>
<organism evidence="1 2">
    <name type="scientific">Ceratopteris richardii</name>
    <name type="common">Triangle waterfern</name>
    <dbReference type="NCBI Taxonomy" id="49495"/>
    <lineage>
        <taxon>Eukaryota</taxon>
        <taxon>Viridiplantae</taxon>
        <taxon>Streptophyta</taxon>
        <taxon>Embryophyta</taxon>
        <taxon>Tracheophyta</taxon>
        <taxon>Polypodiopsida</taxon>
        <taxon>Polypodiidae</taxon>
        <taxon>Polypodiales</taxon>
        <taxon>Pteridineae</taxon>
        <taxon>Pteridaceae</taxon>
        <taxon>Parkerioideae</taxon>
        <taxon>Ceratopteris</taxon>
    </lineage>
</organism>
<dbReference type="InterPro" id="IPR039933">
    <property type="entry name" value="XRI1"/>
</dbReference>
<dbReference type="GO" id="GO:0007140">
    <property type="term" value="P:male meiotic nuclear division"/>
    <property type="evidence" value="ECO:0007669"/>
    <property type="project" value="InterPro"/>
</dbReference>
<dbReference type="Proteomes" id="UP000825935">
    <property type="component" value="Chromosome 39"/>
</dbReference>
<protein>
    <recommendedName>
        <fullName evidence="3">Protein XRI1</fullName>
    </recommendedName>
</protein>
<comment type="caution">
    <text evidence="1">The sequence shown here is derived from an EMBL/GenBank/DDBJ whole genome shotgun (WGS) entry which is preliminary data.</text>
</comment>
<evidence type="ECO:0000313" key="2">
    <source>
        <dbReference type="Proteomes" id="UP000825935"/>
    </source>
</evidence>
<keyword evidence="2" id="KW-1185">Reference proteome</keyword>
<proteinExistence type="predicted"/>
<name>A0A8T2PY75_CERRI</name>
<reference evidence="1" key="1">
    <citation type="submission" date="2021-08" db="EMBL/GenBank/DDBJ databases">
        <title>WGS assembly of Ceratopteris richardii.</title>
        <authorList>
            <person name="Marchant D.B."/>
            <person name="Chen G."/>
            <person name="Jenkins J."/>
            <person name="Shu S."/>
            <person name="Leebens-Mack J."/>
            <person name="Grimwood J."/>
            <person name="Schmutz J."/>
            <person name="Soltis P."/>
            <person name="Soltis D."/>
            <person name="Chen Z.-H."/>
        </authorList>
    </citation>
    <scope>NUCLEOTIDE SEQUENCE</scope>
    <source>
        <strain evidence="1">Whitten #5841</strain>
        <tissue evidence="1">Leaf</tissue>
    </source>
</reference>
<dbReference type="PANTHER" id="PTHR33385:SF4">
    <property type="entry name" value="PROTEIN XRI1"/>
    <property type="match status" value="1"/>
</dbReference>
<accession>A0A8T2PY75</accession>
<dbReference type="AlphaFoldDB" id="A0A8T2PY75"/>
<dbReference type="OrthoDB" id="1913204at2759"/>
<dbReference type="EMBL" id="CM035444">
    <property type="protein sequence ID" value="KAH7276346.1"/>
    <property type="molecule type" value="Genomic_DNA"/>
</dbReference>
<dbReference type="OMA" id="CINEREG"/>
<evidence type="ECO:0000313" key="1">
    <source>
        <dbReference type="EMBL" id="KAH7276346.1"/>
    </source>
</evidence>
<sequence length="320" mass="35707">MDDNTLRESWNWMNQDFGLDVGSPPAMPDCIWDDLVDNEAVVRSLFPSSPSSDRFKYSDPPLSLEDRLEDQDINPTPLKRRRLLESNEDILMDITACLPDPQEASNEFLMEMCEGLSSVNPSPNSSWYMNIEESLSSVENVIEQSSGSIEVSCINNNDASGIHYARTSNFMAEKKEGHNRHSTHSVASDGCNMQRQHLSQSKLIRSSENKKLPQRILLKSAHSKESVSLQSSKECSRQRECPLSVLAYPFALVKPIGIHGDITLQDINQRINSSPCRTSQAYSEQPKSISSSPYSGKSVLALTKIYTEGNGTITIMRTKG</sequence>